<keyword evidence="2" id="KW-1185">Reference proteome</keyword>
<sequence length="261" mass="30179">MMDIERLIELVKKNEFLYDLSHKEYKNPSFKTATWEKIAKELNVTSELCRLKWKTVRDSYIKYKRMLKNSDGKKEIDYIWSSNLKFLDDYNVSRTGCHHTIDKRRNQSERFKSPVRNEPTYELSISPPPLAPLGSSLPNVTSGSFQSNQDLRINLDDTQTKFKEIDATDLLFLSYSGTFKKFPARQQTLMKLELAKLFANAELQQLDDAEQSGVQAECLPVIFKTEYNTDTTESEMSGGFSDDVMNVNPAKRKRLSTKSQK</sequence>
<organism evidence="1 2">
    <name type="scientific">Mythimna loreyi</name>
    <dbReference type="NCBI Taxonomy" id="667449"/>
    <lineage>
        <taxon>Eukaryota</taxon>
        <taxon>Metazoa</taxon>
        <taxon>Ecdysozoa</taxon>
        <taxon>Arthropoda</taxon>
        <taxon>Hexapoda</taxon>
        <taxon>Insecta</taxon>
        <taxon>Pterygota</taxon>
        <taxon>Neoptera</taxon>
        <taxon>Endopterygota</taxon>
        <taxon>Lepidoptera</taxon>
        <taxon>Glossata</taxon>
        <taxon>Ditrysia</taxon>
        <taxon>Noctuoidea</taxon>
        <taxon>Noctuidae</taxon>
        <taxon>Noctuinae</taxon>
        <taxon>Hadenini</taxon>
        <taxon>Mythimna</taxon>
    </lineage>
</organism>
<dbReference type="Proteomes" id="UP001231649">
    <property type="component" value="Chromosome 21"/>
</dbReference>
<reference evidence="1" key="1">
    <citation type="submission" date="2023-03" db="EMBL/GenBank/DDBJ databases">
        <title>Chromosome-level genomes of two armyworms, Mythimna separata and Mythimna loreyi, provide insights into the biosynthesis and reception of sex pheromones.</title>
        <authorList>
            <person name="Zhao H."/>
        </authorList>
    </citation>
    <scope>NUCLEOTIDE SEQUENCE</scope>
    <source>
        <strain evidence="1">BeijingLab</strain>
    </source>
</reference>
<gene>
    <name evidence="1" type="ORF">PYW08_008208</name>
</gene>
<dbReference type="EMBL" id="CM056797">
    <property type="protein sequence ID" value="KAJ8712904.1"/>
    <property type="molecule type" value="Genomic_DNA"/>
</dbReference>
<evidence type="ECO:0000313" key="1">
    <source>
        <dbReference type="EMBL" id="KAJ8712904.1"/>
    </source>
</evidence>
<comment type="caution">
    <text evidence="1">The sequence shown here is derived from an EMBL/GenBank/DDBJ whole genome shotgun (WGS) entry which is preliminary data.</text>
</comment>
<evidence type="ECO:0000313" key="2">
    <source>
        <dbReference type="Proteomes" id="UP001231649"/>
    </source>
</evidence>
<name>A0ACC2QBB7_9NEOP</name>
<proteinExistence type="predicted"/>
<protein>
    <submittedName>
        <fullName evidence="1">Uncharacterized protein</fullName>
    </submittedName>
</protein>
<accession>A0ACC2QBB7</accession>